<dbReference type="GO" id="GO:0016712">
    <property type="term" value="F:oxidoreductase activity, acting on paired donors, with incorporation or reduction of molecular oxygen, reduced flavin or flavoprotein as one donor, and incorporation of one atom of oxygen"/>
    <property type="evidence" value="ECO:0007669"/>
    <property type="project" value="UniProtKB-EC"/>
</dbReference>
<dbReference type="PRINTS" id="PR00385">
    <property type="entry name" value="P450"/>
</dbReference>
<protein>
    <recommendedName>
        <fullName evidence="5">unspecific monooxygenase</fullName>
        <ecNumber evidence="5">1.14.14.1</ecNumber>
    </recommendedName>
</protein>
<evidence type="ECO:0000256" key="11">
    <source>
        <dbReference type="ARBA" id="ARBA00023004"/>
    </source>
</evidence>
<dbReference type="InterPro" id="IPR002401">
    <property type="entry name" value="Cyt_P450_E_grp-I"/>
</dbReference>
<dbReference type="GO" id="GO:0005789">
    <property type="term" value="C:endoplasmic reticulum membrane"/>
    <property type="evidence" value="ECO:0007669"/>
    <property type="project" value="UniProtKB-SubCell"/>
</dbReference>
<keyword evidence="7 14" id="KW-0479">Metal-binding</keyword>
<comment type="subcellular location">
    <subcellularLocation>
        <location evidence="3">Endoplasmic reticulum membrane</location>
        <topology evidence="3">Peripheral membrane protein</topology>
    </subcellularLocation>
    <subcellularLocation>
        <location evidence="2">Microsome membrane</location>
        <topology evidence="2">Peripheral membrane protein</topology>
    </subcellularLocation>
</comment>
<name>A0A8D1N1A2_PIG</name>
<evidence type="ECO:0000313" key="16">
    <source>
        <dbReference type="Ensembl" id="ENSSSCP00050031421.1"/>
    </source>
</evidence>
<feature type="signal peptide" evidence="15">
    <location>
        <begin position="1"/>
        <end position="25"/>
    </location>
</feature>
<keyword evidence="15" id="KW-0732">Signal</keyword>
<keyword evidence="12" id="KW-0503">Monooxygenase</keyword>
<evidence type="ECO:0000256" key="5">
    <source>
        <dbReference type="ARBA" id="ARBA00012109"/>
    </source>
</evidence>
<evidence type="ECO:0000256" key="1">
    <source>
        <dbReference type="ARBA" id="ARBA00001971"/>
    </source>
</evidence>
<keyword evidence="6 14" id="KW-0349">Heme</keyword>
<dbReference type="GO" id="GO:0005506">
    <property type="term" value="F:iron ion binding"/>
    <property type="evidence" value="ECO:0007669"/>
    <property type="project" value="InterPro"/>
</dbReference>
<dbReference type="SUPFAM" id="SSF48264">
    <property type="entry name" value="Cytochrome P450"/>
    <property type="match status" value="1"/>
</dbReference>
<accession>A0A8D1N1A2</accession>
<sequence>MDLAVALVLGLFCLLLLPFWNQSSGKGKLPPGLTSLPILGNILQLDVKAISKYLSNLSKIYGPVYTLYFGMKPVVVFCGYEAVKEALIHLGELTPHGLGLPCLVPLPVGIMFSNGKRWKQIWRFSLMMLQNLGMGKRSIEDRVQEEALCLVEELRRSNASPCDPTFILSCAPCNVISSIIYQNCFDYKDQTFLNLMEKVKENLRILNSPWSVLYLIDSCFLFQVCNIFPVLLDYFPGSYNTFLKTFAQMRSYTLEKTREHQASLGINNPQDLIDFFLIKMEQVPSGTETVSTTLRHGLLLLLKHPDVTAKIQEEIDRVIGGHQSPCMQDKSHMPYTDAVVHEIQRCIDLVPINLPHAVTCDIKLRNYLIPKGTTALMLLTSVLHDGKEFPNPEVLDPGHFLDESGNFRKSDYFMYVLSLLFSGKWACVGEGLAHMELFLFLTTILQKFTLQSVVDSKDIDTSAIFGGLASMPPSYQLCFIPL</sequence>
<evidence type="ECO:0000256" key="12">
    <source>
        <dbReference type="ARBA" id="ARBA00023033"/>
    </source>
</evidence>
<evidence type="ECO:0000256" key="8">
    <source>
        <dbReference type="ARBA" id="ARBA00022824"/>
    </source>
</evidence>
<feature type="binding site" description="axial binding residue" evidence="14">
    <location>
        <position position="427"/>
    </location>
    <ligand>
        <name>heme</name>
        <dbReference type="ChEBI" id="CHEBI:30413"/>
    </ligand>
    <ligandPart>
        <name>Fe</name>
        <dbReference type="ChEBI" id="CHEBI:18248"/>
    </ligandPart>
</feature>
<dbReference type="InterPro" id="IPR050182">
    <property type="entry name" value="Cytochrome_P450_fam2"/>
</dbReference>
<keyword evidence="8" id="KW-0256">Endoplasmic reticulum</keyword>
<dbReference type="Pfam" id="PF00067">
    <property type="entry name" value="p450"/>
    <property type="match status" value="1"/>
</dbReference>
<organism evidence="16 17">
    <name type="scientific">Sus scrofa</name>
    <name type="common">Pig</name>
    <dbReference type="NCBI Taxonomy" id="9823"/>
    <lineage>
        <taxon>Eukaryota</taxon>
        <taxon>Metazoa</taxon>
        <taxon>Chordata</taxon>
        <taxon>Craniata</taxon>
        <taxon>Vertebrata</taxon>
        <taxon>Euteleostomi</taxon>
        <taxon>Mammalia</taxon>
        <taxon>Eutheria</taxon>
        <taxon>Laurasiatheria</taxon>
        <taxon>Artiodactyla</taxon>
        <taxon>Suina</taxon>
        <taxon>Suidae</taxon>
        <taxon>Sus</taxon>
    </lineage>
</organism>
<reference evidence="16" key="1">
    <citation type="submission" date="2025-08" db="UniProtKB">
        <authorList>
            <consortium name="Ensembl"/>
        </authorList>
    </citation>
    <scope>IDENTIFICATION</scope>
</reference>
<comment type="cofactor">
    <cofactor evidence="1 14">
        <name>heme</name>
        <dbReference type="ChEBI" id="CHEBI:30413"/>
    </cofactor>
</comment>
<dbReference type="InterPro" id="IPR001128">
    <property type="entry name" value="Cyt_P450"/>
</dbReference>
<evidence type="ECO:0000256" key="13">
    <source>
        <dbReference type="ARBA" id="ARBA00023136"/>
    </source>
</evidence>
<dbReference type="PANTHER" id="PTHR24300:SF400">
    <property type="entry name" value="CYTOCHROME P450 2C9"/>
    <property type="match status" value="1"/>
</dbReference>
<keyword evidence="13" id="KW-0472">Membrane</keyword>
<evidence type="ECO:0000256" key="6">
    <source>
        <dbReference type="ARBA" id="ARBA00022617"/>
    </source>
</evidence>
<evidence type="ECO:0000256" key="10">
    <source>
        <dbReference type="ARBA" id="ARBA00023002"/>
    </source>
</evidence>
<evidence type="ECO:0000256" key="3">
    <source>
        <dbReference type="ARBA" id="ARBA00004406"/>
    </source>
</evidence>
<proteinExistence type="inferred from homology"/>
<dbReference type="Ensembl" id="ENSSSCT00050073008.1">
    <property type="protein sequence ID" value="ENSSSCP00050031421.1"/>
    <property type="gene ID" value="ENSSSCG00050053241.1"/>
</dbReference>
<dbReference type="Proteomes" id="UP000694571">
    <property type="component" value="Unplaced"/>
</dbReference>
<evidence type="ECO:0000313" key="17">
    <source>
        <dbReference type="Proteomes" id="UP000694571"/>
    </source>
</evidence>
<keyword evidence="9" id="KW-0492">Microsome</keyword>
<dbReference type="PRINTS" id="PR00463">
    <property type="entry name" value="EP450I"/>
</dbReference>
<evidence type="ECO:0000256" key="14">
    <source>
        <dbReference type="PIRSR" id="PIRSR602401-1"/>
    </source>
</evidence>
<dbReference type="PANTHER" id="PTHR24300">
    <property type="entry name" value="CYTOCHROME P450 508A4-RELATED"/>
    <property type="match status" value="1"/>
</dbReference>
<evidence type="ECO:0000256" key="2">
    <source>
        <dbReference type="ARBA" id="ARBA00004174"/>
    </source>
</evidence>
<keyword evidence="10" id="KW-0560">Oxidoreductase</keyword>
<keyword evidence="11 14" id="KW-0408">Iron</keyword>
<dbReference type="FunFam" id="1.10.630.10:FF:000238">
    <property type="entry name" value="Cytochrome P450 2A6"/>
    <property type="match status" value="2"/>
</dbReference>
<comment type="similarity">
    <text evidence="4">Belongs to the cytochrome P450 family.</text>
</comment>
<dbReference type="AlphaFoldDB" id="A0A8D1N1A2"/>
<dbReference type="Gene3D" id="1.10.630.10">
    <property type="entry name" value="Cytochrome P450"/>
    <property type="match status" value="1"/>
</dbReference>
<dbReference type="InterPro" id="IPR036396">
    <property type="entry name" value="Cyt_P450_sf"/>
</dbReference>
<evidence type="ECO:0000256" key="4">
    <source>
        <dbReference type="ARBA" id="ARBA00010617"/>
    </source>
</evidence>
<dbReference type="GO" id="GO:0020037">
    <property type="term" value="F:heme binding"/>
    <property type="evidence" value="ECO:0007669"/>
    <property type="project" value="InterPro"/>
</dbReference>
<dbReference type="EC" id="1.14.14.1" evidence="5"/>
<evidence type="ECO:0000256" key="7">
    <source>
        <dbReference type="ARBA" id="ARBA00022723"/>
    </source>
</evidence>
<evidence type="ECO:0000256" key="15">
    <source>
        <dbReference type="SAM" id="SignalP"/>
    </source>
</evidence>
<feature type="chain" id="PRO_5034073660" description="unspecific monooxygenase" evidence="15">
    <location>
        <begin position="26"/>
        <end position="482"/>
    </location>
</feature>
<evidence type="ECO:0000256" key="9">
    <source>
        <dbReference type="ARBA" id="ARBA00022848"/>
    </source>
</evidence>